<gene>
    <name evidence="2" type="ORF">Y1Q_0002314</name>
</gene>
<evidence type="ECO:0000256" key="1">
    <source>
        <dbReference type="SAM" id="MobiDB-lite"/>
    </source>
</evidence>
<protein>
    <submittedName>
        <fullName evidence="2">Uncharacterized protein</fullName>
    </submittedName>
</protein>
<reference evidence="2 3" key="1">
    <citation type="journal article" date="2012" name="Genome Biol.">
        <title>Sequencing three crocodilian genomes to illuminate the evolution of archosaurs and amniotes.</title>
        <authorList>
            <person name="St John J.A."/>
            <person name="Braun E.L."/>
            <person name="Isberg S.R."/>
            <person name="Miles L.G."/>
            <person name="Chong A.Y."/>
            <person name="Gongora J."/>
            <person name="Dalzell P."/>
            <person name="Moran C."/>
            <person name="Bed'hom B."/>
            <person name="Abzhanov A."/>
            <person name="Burgess S.C."/>
            <person name="Cooksey A.M."/>
            <person name="Castoe T.A."/>
            <person name="Crawford N.G."/>
            <person name="Densmore L.D."/>
            <person name="Drew J.C."/>
            <person name="Edwards S.V."/>
            <person name="Faircloth B.C."/>
            <person name="Fujita M.K."/>
            <person name="Greenwold M.J."/>
            <person name="Hoffmann F.G."/>
            <person name="Howard J.M."/>
            <person name="Iguchi T."/>
            <person name="Janes D.E."/>
            <person name="Khan S.Y."/>
            <person name="Kohno S."/>
            <person name="de Koning A.J."/>
            <person name="Lance S.L."/>
            <person name="McCarthy F.M."/>
            <person name="McCormack J.E."/>
            <person name="Merchant M.E."/>
            <person name="Peterson D.G."/>
            <person name="Pollock D.D."/>
            <person name="Pourmand N."/>
            <person name="Raney B.J."/>
            <person name="Roessler K.A."/>
            <person name="Sanford J.R."/>
            <person name="Sawyer R.H."/>
            <person name="Schmidt C.J."/>
            <person name="Triplett E.W."/>
            <person name="Tuberville T.D."/>
            <person name="Venegas-Anaya M."/>
            <person name="Howard J.T."/>
            <person name="Jarvis E.D."/>
            <person name="Guillette L.J.Jr."/>
            <person name="Glenn T.C."/>
            <person name="Green R.E."/>
            <person name="Ray D.A."/>
        </authorList>
    </citation>
    <scope>NUCLEOTIDE SEQUENCE [LARGE SCALE GENOMIC DNA]</scope>
    <source>
        <strain evidence="2">KSC_2009_1</strain>
    </source>
</reference>
<keyword evidence="3" id="KW-1185">Reference proteome</keyword>
<organism evidence="2 3">
    <name type="scientific">Alligator mississippiensis</name>
    <name type="common">American alligator</name>
    <dbReference type="NCBI Taxonomy" id="8496"/>
    <lineage>
        <taxon>Eukaryota</taxon>
        <taxon>Metazoa</taxon>
        <taxon>Chordata</taxon>
        <taxon>Craniata</taxon>
        <taxon>Vertebrata</taxon>
        <taxon>Euteleostomi</taxon>
        <taxon>Archelosauria</taxon>
        <taxon>Archosauria</taxon>
        <taxon>Crocodylia</taxon>
        <taxon>Alligatoridae</taxon>
        <taxon>Alligatorinae</taxon>
        <taxon>Alligator</taxon>
    </lineage>
</organism>
<evidence type="ECO:0000313" key="2">
    <source>
        <dbReference type="EMBL" id="KYO23688.1"/>
    </source>
</evidence>
<name>A0A151MGP9_ALLMI</name>
<dbReference type="Proteomes" id="UP000050525">
    <property type="component" value="Unassembled WGS sequence"/>
</dbReference>
<evidence type="ECO:0000313" key="3">
    <source>
        <dbReference type="Proteomes" id="UP000050525"/>
    </source>
</evidence>
<accession>A0A151MGP9</accession>
<proteinExistence type="predicted"/>
<dbReference type="AlphaFoldDB" id="A0A151MGP9"/>
<feature type="region of interest" description="Disordered" evidence="1">
    <location>
        <begin position="1"/>
        <end position="33"/>
    </location>
</feature>
<dbReference type="EMBL" id="AKHW03006178">
    <property type="protein sequence ID" value="KYO23688.1"/>
    <property type="molecule type" value="Genomic_DNA"/>
</dbReference>
<comment type="caution">
    <text evidence="2">The sequence shown here is derived from an EMBL/GenBank/DDBJ whole genome shotgun (WGS) entry which is preliminary data.</text>
</comment>
<sequence>MPPFPGRGVADRTPPTPLREAEVQRALTPSSRGGTRRIGAWLFSMSPEVDFGWCFLLFRVPVKNRIVPWSKADAKSGTP</sequence>